<dbReference type="OrthoDB" id="4156295at2"/>
<evidence type="ECO:0000313" key="1">
    <source>
        <dbReference type="EMBL" id="GHI86701.1"/>
    </source>
</evidence>
<name>A0A919GXV6_9ACTN</name>
<gene>
    <name evidence="1" type="ORF">Sxan_40650</name>
</gene>
<reference evidence="1" key="1">
    <citation type="submission" date="2020-09" db="EMBL/GenBank/DDBJ databases">
        <title>Whole genome shotgun sequence of Streptomyces xanthophaeus NBRC 12829.</title>
        <authorList>
            <person name="Komaki H."/>
            <person name="Tamura T."/>
        </authorList>
    </citation>
    <scope>NUCLEOTIDE SEQUENCE</scope>
    <source>
        <strain evidence="1">NBRC 12829</strain>
    </source>
</reference>
<evidence type="ECO:0000313" key="2">
    <source>
        <dbReference type="Proteomes" id="UP000600026"/>
    </source>
</evidence>
<sequence length="203" mass="22440">MSNSIAYPVFRTPDPDAALSVARQLVEFGVRPYSEVSVEAEVPTLAEVGRLRDALPEAWFRSDTAPFGTGVEPDLARSVRAGELPDDLAGVAEHLPFSVSMLDQPVGSVEAHFAAAVGPHPAEIHWSALEWPPAPERDLRGEYKHAEVTLLLNCDSRELGERAATHLVLVHVRRRNRDGYEERYAQWLAEQFGQQVIGPPQED</sequence>
<dbReference type="AlphaFoldDB" id="A0A919GXV6"/>
<dbReference type="RefSeq" id="WP_031146408.1">
    <property type="nucleotide sequence ID" value="NZ_BNEE01000006.1"/>
</dbReference>
<keyword evidence="2" id="KW-1185">Reference proteome</keyword>
<comment type="caution">
    <text evidence="1">The sequence shown here is derived from an EMBL/GenBank/DDBJ whole genome shotgun (WGS) entry which is preliminary data.</text>
</comment>
<dbReference type="EMBL" id="BNEE01000006">
    <property type="protein sequence ID" value="GHI86701.1"/>
    <property type="molecule type" value="Genomic_DNA"/>
</dbReference>
<dbReference type="Proteomes" id="UP000600026">
    <property type="component" value="Unassembled WGS sequence"/>
</dbReference>
<accession>A0A919GXV6</accession>
<proteinExistence type="predicted"/>
<organism evidence="1 2">
    <name type="scientific">Streptomyces xanthophaeus</name>
    <dbReference type="NCBI Taxonomy" id="67385"/>
    <lineage>
        <taxon>Bacteria</taxon>
        <taxon>Bacillati</taxon>
        <taxon>Actinomycetota</taxon>
        <taxon>Actinomycetes</taxon>
        <taxon>Kitasatosporales</taxon>
        <taxon>Streptomycetaceae</taxon>
        <taxon>Streptomyces</taxon>
    </lineage>
</organism>
<protein>
    <submittedName>
        <fullName evidence="1">Uncharacterized protein</fullName>
    </submittedName>
</protein>